<organism evidence="2 3">
    <name type="scientific">Candidatus Roizmanbacteria bacterium CG09_land_8_20_14_0_10_41_9</name>
    <dbReference type="NCBI Taxonomy" id="1974850"/>
    <lineage>
        <taxon>Bacteria</taxon>
        <taxon>Candidatus Roizmaniibacteriota</taxon>
    </lineage>
</organism>
<dbReference type="AlphaFoldDB" id="A0A2H0WSD3"/>
<dbReference type="EMBL" id="PEZG01000064">
    <property type="protein sequence ID" value="PIS15553.1"/>
    <property type="molecule type" value="Genomic_DNA"/>
</dbReference>
<keyword evidence="1" id="KW-1133">Transmembrane helix</keyword>
<keyword evidence="1" id="KW-0472">Membrane</keyword>
<reference evidence="3" key="1">
    <citation type="submission" date="2017-09" db="EMBL/GenBank/DDBJ databases">
        <title>Depth-based differentiation of microbial function through sediment-hosted aquifers and enrichment of novel symbionts in the deep terrestrial subsurface.</title>
        <authorList>
            <person name="Probst A.J."/>
            <person name="Ladd B."/>
            <person name="Jarett J.K."/>
            <person name="Geller-Mcgrath D.E."/>
            <person name="Sieber C.M.K."/>
            <person name="Emerson J.B."/>
            <person name="Anantharaman K."/>
            <person name="Thomas B.C."/>
            <person name="Malmstrom R."/>
            <person name="Stieglmeier M."/>
            <person name="Klingl A."/>
            <person name="Woyke T."/>
            <person name="Ryan C.M."/>
            <person name="Banfield J.F."/>
        </authorList>
    </citation>
    <scope>NUCLEOTIDE SEQUENCE [LARGE SCALE GENOMIC DNA]</scope>
</reference>
<evidence type="ECO:0000256" key="1">
    <source>
        <dbReference type="SAM" id="Phobius"/>
    </source>
</evidence>
<comment type="caution">
    <text evidence="2">The sequence shown here is derived from an EMBL/GenBank/DDBJ whole genome shotgun (WGS) entry which is preliminary data.</text>
</comment>
<evidence type="ECO:0000313" key="3">
    <source>
        <dbReference type="Proteomes" id="UP000231198"/>
    </source>
</evidence>
<protein>
    <submittedName>
        <fullName evidence="2">Uncharacterized protein</fullName>
    </submittedName>
</protein>
<gene>
    <name evidence="2" type="ORF">COT62_03010</name>
</gene>
<dbReference type="Proteomes" id="UP000231198">
    <property type="component" value="Unassembled WGS sequence"/>
</dbReference>
<name>A0A2H0WSD3_9BACT</name>
<accession>A0A2H0WSD3</accession>
<dbReference type="Pfam" id="PF18895">
    <property type="entry name" value="T4SS_pilin"/>
    <property type="match status" value="1"/>
</dbReference>
<evidence type="ECO:0000313" key="2">
    <source>
        <dbReference type="EMBL" id="PIS15553.1"/>
    </source>
</evidence>
<dbReference type="InterPro" id="IPR043993">
    <property type="entry name" value="T4SS_pilin"/>
</dbReference>
<feature type="transmembrane region" description="Helical" evidence="1">
    <location>
        <begin position="87"/>
        <end position="111"/>
    </location>
</feature>
<keyword evidence="1" id="KW-0812">Transmembrane</keyword>
<proteinExistence type="predicted"/>
<feature type="transmembrane region" description="Helical" evidence="1">
    <location>
        <begin position="40"/>
        <end position="66"/>
    </location>
</feature>
<sequence>MMLLSFFVQAQGIREWCPDPADVANCCTVNGVPTLKCLEIVFGNILTLSSAFIVLVLFIMLTVGGFNYLTSFGNPEKIKKAQGTMKYAVIGLVIFVCAYLILKIIDVLFLGGTGSLFELNLGSQDMNQ</sequence>